<organism evidence="2">
    <name type="scientific">uncultured Rubellimicrobium sp</name>
    <dbReference type="NCBI Taxonomy" id="543078"/>
    <lineage>
        <taxon>Bacteria</taxon>
        <taxon>Pseudomonadati</taxon>
        <taxon>Pseudomonadota</taxon>
        <taxon>Alphaproteobacteria</taxon>
        <taxon>Rhodobacterales</taxon>
        <taxon>Roseobacteraceae</taxon>
        <taxon>Rubellimicrobium</taxon>
        <taxon>environmental samples</taxon>
    </lineage>
</organism>
<evidence type="ECO:0000256" key="1">
    <source>
        <dbReference type="SAM" id="MobiDB-lite"/>
    </source>
</evidence>
<proteinExistence type="predicted"/>
<accession>A0A6J4P3L2</accession>
<reference evidence="2" key="1">
    <citation type="submission" date="2020-02" db="EMBL/GenBank/DDBJ databases">
        <authorList>
            <person name="Meier V. D."/>
        </authorList>
    </citation>
    <scope>NUCLEOTIDE SEQUENCE</scope>
    <source>
        <strain evidence="2">AVDCRST_MAG15</strain>
    </source>
</reference>
<protein>
    <submittedName>
        <fullName evidence="2">Lipopolysaccharide export system permease protein LptF</fullName>
    </submittedName>
</protein>
<name>A0A6J4P3L2_9RHOB</name>
<feature type="compositionally biased region" description="Basic residues" evidence="1">
    <location>
        <begin position="77"/>
        <end position="90"/>
    </location>
</feature>
<feature type="non-terminal residue" evidence="2">
    <location>
        <position position="1"/>
    </location>
</feature>
<dbReference type="EMBL" id="CADCUU010000172">
    <property type="protein sequence ID" value="CAA9404835.1"/>
    <property type="molecule type" value="Genomic_DNA"/>
</dbReference>
<gene>
    <name evidence="2" type="ORF">AVDCRST_MAG15-1245</name>
</gene>
<sequence>ARGRPRGPQLARAVHLGASPPDSGARPGNGGGRGGALRRGARSPRRGAASAGGGADRAGRAAPGRLQSLRSLAAGHSGHRARGRGQRRGAGRAPDRARRCLALAADLPARHNGLRHRGTASVACGAAPPGGAGGSGV</sequence>
<feature type="region of interest" description="Disordered" evidence="1">
    <location>
        <begin position="1"/>
        <end position="95"/>
    </location>
</feature>
<feature type="compositionally biased region" description="Gly residues" evidence="1">
    <location>
        <begin position="27"/>
        <end position="37"/>
    </location>
</feature>
<feature type="non-terminal residue" evidence="2">
    <location>
        <position position="137"/>
    </location>
</feature>
<evidence type="ECO:0000313" key="2">
    <source>
        <dbReference type="EMBL" id="CAA9404835.1"/>
    </source>
</evidence>
<dbReference type="AlphaFoldDB" id="A0A6J4P3L2"/>